<dbReference type="AlphaFoldDB" id="A0A7K3MB76"/>
<sequence length="626" mass="66614">MIHTKTPRCFVGWTGKSPHPPMLPAGRTPVWSAPSPLWTVGDWRPDEARAVAEGSRKAVFLGTCLATDDELRRALRTATVETMLDSFQRLPGSYAVVVQYGQDIHVLTDRAGLHPVYHTQLAEGTVFGSDALILAALRHRNLGEAVNSGTLAAGLFVPDLTESLNSNMFRGVARAGPGNVLTLFPSGHTRVTALAIRAAFADAEEACSLLRSALLTAVDRRVSAASKLSTDLSGGLDSSTLAVLSAQAGGTPVAVTYTDPYAGNDEDLHFARAIAATEPRLDHIVVTGNQTTLPFTAFNSTPMTDDPTLDAVIYARTSHRLAPALAHKSSCHLTGDGGDVVLTAPGMIYLGDLARAGSGAKLRHESTGWARLRHHSARTVRRTATTLANTSWNETLQLLTSQLTASHVPFPPRRGPAGHLAWAMLSPAASWGTLRSRQELAERLRVVGAPYPNGIRPDSADAVALRAIHWHGAATRSFTKVTRSLGITVQAPYFDGQVVDACLAATAASRTTVDHAKPLLAAAVGDRMPPTLIARRTKGDYTACEYHGLRTNARQLNALLDNSMLADLDVINPDQARGALGRSLAGAAAPLGALSAVVAAEAWLHNLDTLDPAGWWEPRIQEEGTR</sequence>
<gene>
    <name evidence="6" type="ORF">F7O44_24415</name>
</gene>
<dbReference type="EC" id="6.3.5.4" evidence="2"/>
<dbReference type="Proteomes" id="UP000460435">
    <property type="component" value="Unassembled WGS sequence"/>
</dbReference>
<comment type="pathway">
    <text evidence="1">Amino-acid biosynthesis; L-asparagine biosynthesis; L-asparagine from L-aspartate (L-Gln route): step 1/1.</text>
</comment>
<dbReference type="Gene3D" id="3.40.50.620">
    <property type="entry name" value="HUPs"/>
    <property type="match status" value="1"/>
</dbReference>
<dbReference type="InterPro" id="IPR051786">
    <property type="entry name" value="ASN_synthetase/amidase"/>
</dbReference>
<dbReference type="PANTHER" id="PTHR43284:SF1">
    <property type="entry name" value="ASPARAGINE SYNTHETASE"/>
    <property type="match status" value="1"/>
</dbReference>
<evidence type="ECO:0000256" key="4">
    <source>
        <dbReference type="ARBA" id="ARBA00048741"/>
    </source>
</evidence>
<evidence type="ECO:0000256" key="1">
    <source>
        <dbReference type="ARBA" id="ARBA00005187"/>
    </source>
</evidence>
<proteinExistence type="predicted"/>
<evidence type="ECO:0000259" key="5">
    <source>
        <dbReference type="Pfam" id="PF00733"/>
    </source>
</evidence>
<dbReference type="SUPFAM" id="SSF52402">
    <property type="entry name" value="Adenine nucleotide alpha hydrolases-like"/>
    <property type="match status" value="1"/>
</dbReference>
<reference evidence="6 7" key="1">
    <citation type="submission" date="2019-11" db="EMBL/GenBank/DDBJ databases">
        <authorList>
            <person name="Li X.-J."/>
            <person name="Feng X.-M."/>
        </authorList>
    </citation>
    <scope>NUCLEOTIDE SEQUENCE [LARGE SCALE GENOMIC DNA]</scope>
    <source>
        <strain evidence="6 7">XMNu-373</strain>
    </source>
</reference>
<comment type="caution">
    <text evidence="6">The sequence shown here is derived from an EMBL/GenBank/DDBJ whole genome shotgun (WGS) entry which is preliminary data.</text>
</comment>
<dbReference type="Gene3D" id="3.60.20.10">
    <property type="entry name" value="Glutamine Phosphoribosylpyrophosphate, subunit 1, domain 1"/>
    <property type="match status" value="1"/>
</dbReference>
<dbReference type="InterPro" id="IPR014729">
    <property type="entry name" value="Rossmann-like_a/b/a_fold"/>
</dbReference>
<evidence type="ECO:0000256" key="2">
    <source>
        <dbReference type="ARBA" id="ARBA00012737"/>
    </source>
</evidence>
<protein>
    <recommendedName>
        <fullName evidence="2">asparagine synthase (glutamine-hydrolyzing)</fullName>
        <ecNumber evidence="2">6.3.5.4</ecNumber>
    </recommendedName>
</protein>
<keyword evidence="7" id="KW-1185">Reference proteome</keyword>
<dbReference type="PANTHER" id="PTHR43284">
    <property type="entry name" value="ASPARAGINE SYNTHETASE (GLUTAMINE-HYDROLYZING)"/>
    <property type="match status" value="1"/>
</dbReference>
<evidence type="ECO:0000313" key="6">
    <source>
        <dbReference type="EMBL" id="NDL60222.1"/>
    </source>
</evidence>
<feature type="domain" description="Asparagine synthetase" evidence="5">
    <location>
        <begin position="210"/>
        <end position="604"/>
    </location>
</feature>
<comment type="catalytic activity">
    <reaction evidence="4">
        <text>L-aspartate + L-glutamine + ATP + H2O = L-asparagine + L-glutamate + AMP + diphosphate + H(+)</text>
        <dbReference type="Rhea" id="RHEA:12228"/>
        <dbReference type="ChEBI" id="CHEBI:15377"/>
        <dbReference type="ChEBI" id="CHEBI:15378"/>
        <dbReference type="ChEBI" id="CHEBI:29985"/>
        <dbReference type="ChEBI" id="CHEBI:29991"/>
        <dbReference type="ChEBI" id="CHEBI:30616"/>
        <dbReference type="ChEBI" id="CHEBI:33019"/>
        <dbReference type="ChEBI" id="CHEBI:58048"/>
        <dbReference type="ChEBI" id="CHEBI:58359"/>
        <dbReference type="ChEBI" id="CHEBI:456215"/>
        <dbReference type="EC" id="6.3.5.4"/>
    </reaction>
</comment>
<dbReference type="GO" id="GO:0006529">
    <property type="term" value="P:asparagine biosynthetic process"/>
    <property type="evidence" value="ECO:0007669"/>
    <property type="project" value="UniProtKB-KW"/>
</dbReference>
<dbReference type="InterPro" id="IPR029055">
    <property type="entry name" value="Ntn_hydrolases_N"/>
</dbReference>
<dbReference type="InterPro" id="IPR001962">
    <property type="entry name" value="Asn_synthase"/>
</dbReference>
<keyword evidence="3" id="KW-0028">Amino-acid biosynthesis</keyword>
<dbReference type="NCBIfam" id="NF033561">
    <property type="entry name" value="macrolact_Ik_Al"/>
    <property type="match status" value="1"/>
</dbReference>
<dbReference type="EMBL" id="WLZY01000010">
    <property type="protein sequence ID" value="NDL60222.1"/>
    <property type="molecule type" value="Genomic_DNA"/>
</dbReference>
<dbReference type="SUPFAM" id="SSF56235">
    <property type="entry name" value="N-terminal nucleophile aminohydrolases (Ntn hydrolases)"/>
    <property type="match status" value="1"/>
</dbReference>
<accession>A0A7K3MB76</accession>
<dbReference type="Pfam" id="PF00733">
    <property type="entry name" value="Asn_synthase"/>
    <property type="match status" value="1"/>
</dbReference>
<evidence type="ECO:0000313" key="7">
    <source>
        <dbReference type="Proteomes" id="UP000460435"/>
    </source>
</evidence>
<organism evidence="6 7">
    <name type="scientific">Phytoactinopolyspora mesophila</name>
    <dbReference type="NCBI Taxonomy" id="2650750"/>
    <lineage>
        <taxon>Bacteria</taxon>
        <taxon>Bacillati</taxon>
        <taxon>Actinomycetota</taxon>
        <taxon>Actinomycetes</taxon>
        <taxon>Jiangellales</taxon>
        <taxon>Jiangellaceae</taxon>
        <taxon>Phytoactinopolyspora</taxon>
    </lineage>
</organism>
<dbReference type="GO" id="GO:0004066">
    <property type="term" value="F:asparagine synthase (glutamine-hydrolyzing) activity"/>
    <property type="evidence" value="ECO:0007669"/>
    <property type="project" value="UniProtKB-EC"/>
</dbReference>
<name>A0A7K3MB76_9ACTN</name>
<dbReference type="RefSeq" id="WP_281353665.1">
    <property type="nucleotide sequence ID" value="NZ_WLZY01000010.1"/>
</dbReference>
<keyword evidence="3" id="KW-0061">Asparagine biosynthesis</keyword>
<evidence type="ECO:0000256" key="3">
    <source>
        <dbReference type="ARBA" id="ARBA00022888"/>
    </source>
</evidence>
<dbReference type="GO" id="GO:0005829">
    <property type="term" value="C:cytosol"/>
    <property type="evidence" value="ECO:0007669"/>
    <property type="project" value="TreeGrafter"/>
</dbReference>